<evidence type="ECO:0000256" key="6">
    <source>
        <dbReference type="ARBA" id="ARBA00023027"/>
    </source>
</evidence>
<dbReference type="SUPFAM" id="SSF55811">
    <property type="entry name" value="Nudix"/>
    <property type="match status" value="2"/>
</dbReference>
<keyword evidence="5" id="KW-0460">Magnesium</keyword>
<evidence type="ECO:0000313" key="10">
    <source>
        <dbReference type="Proteomes" id="UP000054742"/>
    </source>
</evidence>
<gene>
    <name evidence="9" type="primary">nudC</name>
    <name evidence="9" type="ORF">Lbru_3082</name>
</gene>
<dbReference type="RefSeq" id="WP_058443029.1">
    <property type="nucleotide sequence ID" value="NZ_CAAAHU010000014.1"/>
</dbReference>
<protein>
    <recommendedName>
        <fullName evidence="2">NAD(+) diphosphatase</fullName>
        <ecNumber evidence="2">3.6.1.22</ecNumber>
    </recommendedName>
</protein>
<organism evidence="9 10">
    <name type="scientific">Legionella brunensis</name>
    <dbReference type="NCBI Taxonomy" id="29422"/>
    <lineage>
        <taxon>Bacteria</taxon>
        <taxon>Pseudomonadati</taxon>
        <taxon>Pseudomonadota</taxon>
        <taxon>Gammaproteobacteria</taxon>
        <taxon>Legionellales</taxon>
        <taxon>Legionellaceae</taxon>
        <taxon>Legionella</taxon>
    </lineage>
</organism>
<reference evidence="9 10" key="1">
    <citation type="submission" date="2015-11" db="EMBL/GenBank/DDBJ databases">
        <title>Genomic analysis of 38 Legionella species identifies large and diverse effector repertoires.</title>
        <authorList>
            <person name="Burstein D."/>
            <person name="Amaro F."/>
            <person name="Zusman T."/>
            <person name="Lifshitz Z."/>
            <person name="Cohen O."/>
            <person name="Gilbert J.A."/>
            <person name="Pupko T."/>
            <person name="Shuman H.A."/>
            <person name="Segal G."/>
        </authorList>
    </citation>
    <scope>NUCLEOTIDE SEQUENCE [LARGE SCALE GENOMIC DNA]</scope>
    <source>
        <strain evidence="9 10">ATCC 43878</strain>
    </source>
</reference>
<dbReference type="EMBL" id="LNXV01000036">
    <property type="protein sequence ID" value="KTC76975.1"/>
    <property type="molecule type" value="Genomic_DNA"/>
</dbReference>
<evidence type="ECO:0000313" key="9">
    <source>
        <dbReference type="EMBL" id="KTC76975.1"/>
    </source>
</evidence>
<dbReference type="InterPro" id="IPR000086">
    <property type="entry name" value="NUDIX_hydrolase_dom"/>
</dbReference>
<keyword evidence="4 7" id="KW-0378">Hydrolase</keyword>
<dbReference type="OrthoDB" id="9791656at2"/>
<dbReference type="Gene3D" id="3.90.79.20">
    <property type="match status" value="1"/>
</dbReference>
<proteinExistence type="inferred from homology"/>
<dbReference type="GO" id="GO:0046872">
    <property type="term" value="F:metal ion binding"/>
    <property type="evidence" value="ECO:0007669"/>
    <property type="project" value="UniProtKB-KW"/>
</dbReference>
<dbReference type="STRING" id="29422.Lbru_3082"/>
<dbReference type="InterPro" id="IPR020476">
    <property type="entry name" value="Nudix_hydrolase"/>
</dbReference>
<evidence type="ECO:0000256" key="7">
    <source>
        <dbReference type="RuleBase" id="RU003476"/>
    </source>
</evidence>
<dbReference type="Pfam" id="PF00293">
    <property type="entry name" value="NUDIX"/>
    <property type="match status" value="1"/>
</dbReference>
<dbReference type="CDD" id="cd03429">
    <property type="entry name" value="NUDIX_NADH_pyrophosphatase_Nudt13"/>
    <property type="match status" value="1"/>
</dbReference>
<evidence type="ECO:0000256" key="2">
    <source>
        <dbReference type="ARBA" id="ARBA00012381"/>
    </source>
</evidence>
<dbReference type="PANTHER" id="PTHR11383">
    <property type="entry name" value="NUCLEOSIDE DIPHOSPHATE-LINKED MOIETY X MOTIF 13"/>
    <property type="match status" value="1"/>
</dbReference>
<evidence type="ECO:0000256" key="5">
    <source>
        <dbReference type="ARBA" id="ARBA00022842"/>
    </source>
</evidence>
<dbReference type="InterPro" id="IPR049734">
    <property type="entry name" value="NudC-like_C"/>
</dbReference>
<feature type="domain" description="Nudix hydrolase" evidence="8">
    <location>
        <begin position="132"/>
        <end position="256"/>
    </location>
</feature>
<name>A0A0W0S0F7_9GAMM</name>
<evidence type="ECO:0000256" key="4">
    <source>
        <dbReference type="ARBA" id="ARBA00022801"/>
    </source>
</evidence>
<evidence type="ECO:0000256" key="1">
    <source>
        <dbReference type="ARBA" id="ARBA00001946"/>
    </source>
</evidence>
<dbReference type="InterPro" id="IPR020084">
    <property type="entry name" value="NUDIX_hydrolase_CS"/>
</dbReference>
<comment type="caution">
    <text evidence="9">The sequence shown here is derived from an EMBL/GenBank/DDBJ whole genome shotgun (WGS) entry which is preliminary data.</text>
</comment>
<sequence length="267" mass="30622">MHISHENQSNWIIIQNNEILLNSNNSLPSASNIAAIAPYFQRNFNLGAYEKVEYYCAEVDENITLDNSFYFLPLRKALSLMDKNQYGLGVKAYSVINWDKNHQFCGRCGALTLHQTIAFERICTPCDLSFFPRISPSIIVLIHREDHLLMARSPHFLPGIYGLIAGFVEAGESIEEAVYREVKEEVGIRIKNLSYFGSQPWPFPDSLMIAFMAEYESGEILIDNSEIEHADWYRYDNLPGRPSMSFSIASTLLDNFISHCELRYKNK</sequence>
<comment type="cofactor">
    <cofactor evidence="1">
        <name>Mg(2+)</name>
        <dbReference type="ChEBI" id="CHEBI:18420"/>
    </cofactor>
</comment>
<dbReference type="PRINTS" id="PR00502">
    <property type="entry name" value="NUDIXFAMILY"/>
</dbReference>
<dbReference type="Proteomes" id="UP000054742">
    <property type="component" value="Unassembled WGS sequence"/>
</dbReference>
<comment type="similarity">
    <text evidence="7">Belongs to the Nudix hydrolase family.</text>
</comment>
<dbReference type="EC" id="3.6.1.22" evidence="2"/>
<dbReference type="PROSITE" id="PS00893">
    <property type="entry name" value="NUDIX_BOX"/>
    <property type="match status" value="1"/>
</dbReference>
<dbReference type="PROSITE" id="PS51462">
    <property type="entry name" value="NUDIX"/>
    <property type="match status" value="1"/>
</dbReference>
<dbReference type="GO" id="GO:0016787">
    <property type="term" value="F:hydrolase activity"/>
    <property type="evidence" value="ECO:0007669"/>
    <property type="project" value="UniProtKB-KW"/>
</dbReference>
<dbReference type="InterPro" id="IPR015375">
    <property type="entry name" value="NADH_PPase-like_N"/>
</dbReference>
<dbReference type="PATRIC" id="fig|29422.6.peg.3259"/>
<dbReference type="NCBIfam" id="NF001299">
    <property type="entry name" value="PRK00241.1"/>
    <property type="match status" value="1"/>
</dbReference>
<evidence type="ECO:0000256" key="3">
    <source>
        <dbReference type="ARBA" id="ARBA00022723"/>
    </source>
</evidence>
<evidence type="ECO:0000259" key="8">
    <source>
        <dbReference type="PROSITE" id="PS51462"/>
    </source>
</evidence>
<dbReference type="PANTHER" id="PTHR11383:SF3">
    <property type="entry name" value="NAD(P)H PYROPHOSPHATASE NUDT13, MITOCHONDRIAL"/>
    <property type="match status" value="1"/>
</dbReference>
<keyword evidence="6" id="KW-0520">NAD</keyword>
<keyword evidence="3" id="KW-0479">Metal-binding</keyword>
<dbReference type="Gene3D" id="3.90.79.10">
    <property type="entry name" value="Nucleoside Triphosphate Pyrophosphohydrolase"/>
    <property type="match status" value="1"/>
</dbReference>
<keyword evidence="10" id="KW-1185">Reference proteome</keyword>
<accession>A0A0W0S0F7</accession>
<dbReference type="AlphaFoldDB" id="A0A0W0S0F7"/>
<dbReference type="Pfam" id="PF09296">
    <property type="entry name" value="NUDIX-like"/>
    <property type="match status" value="1"/>
</dbReference>
<dbReference type="InterPro" id="IPR015797">
    <property type="entry name" value="NUDIX_hydrolase-like_dom_sf"/>
</dbReference>